<evidence type="ECO:0000313" key="3">
    <source>
        <dbReference type="Proteomes" id="UP000244855"/>
    </source>
</evidence>
<feature type="region of interest" description="Disordered" evidence="1">
    <location>
        <begin position="176"/>
        <end position="229"/>
    </location>
</feature>
<keyword evidence="3" id="KW-1185">Reference proteome</keyword>
<organism evidence="2 3">
    <name type="scientific">Periconia macrospinosa</name>
    <dbReference type="NCBI Taxonomy" id="97972"/>
    <lineage>
        <taxon>Eukaryota</taxon>
        <taxon>Fungi</taxon>
        <taxon>Dikarya</taxon>
        <taxon>Ascomycota</taxon>
        <taxon>Pezizomycotina</taxon>
        <taxon>Dothideomycetes</taxon>
        <taxon>Pleosporomycetidae</taxon>
        <taxon>Pleosporales</taxon>
        <taxon>Massarineae</taxon>
        <taxon>Periconiaceae</taxon>
        <taxon>Periconia</taxon>
    </lineage>
</organism>
<dbReference type="AlphaFoldDB" id="A0A2V1E4Y7"/>
<evidence type="ECO:0000313" key="2">
    <source>
        <dbReference type="EMBL" id="PVI05406.1"/>
    </source>
</evidence>
<feature type="region of interest" description="Disordered" evidence="1">
    <location>
        <begin position="1"/>
        <end position="20"/>
    </location>
</feature>
<sequence>MNWARRPGQRQRDALFNGDMLPRSDVEREWLEKARPSNRQGLGDSYRPTSSSYARDRSPETRSRSKYYYPSHHSQHHTAHQKLEDTRGIRLLVVVGGLDHTLVVDRGLLRGTAHRKLEDTQGIALLDIVGDPGHTLEADRRLLCGTAHGKSTSSQTIALINIALFNNSGMARVEHRQPGSTLNSTVEVATPDAQEHRQPDSTLDSTVEVATPDTQEHRQPDSTLDSTGEVATPDVAKNLESGLVLSVGQDVPDEQDEEEFASFLNSFSVDDIIKVRGSVTRCIWTYPSVGPELQHVKSFRHIFTSTIPPAHFPDFTQIKQAFTRITEKAGRHSPKILPGESVLVVG</sequence>
<dbReference type="Proteomes" id="UP000244855">
    <property type="component" value="Unassembled WGS sequence"/>
</dbReference>
<reference evidence="2 3" key="1">
    <citation type="journal article" date="2018" name="Sci. Rep.">
        <title>Comparative genomics provides insights into the lifestyle and reveals functional heterogeneity of dark septate endophytic fungi.</title>
        <authorList>
            <person name="Knapp D.G."/>
            <person name="Nemeth J.B."/>
            <person name="Barry K."/>
            <person name="Hainaut M."/>
            <person name="Henrissat B."/>
            <person name="Johnson J."/>
            <person name="Kuo A."/>
            <person name="Lim J.H.P."/>
            <person name="Lipzen A."/>
            <person name="Nolan M."/>
            <person name="Ohm R.A."/>
            <person name="Tamas L."/>
            <person name="Grigoriev I.V."/>
            <person name="Spatafora J.W."/>
            <person name="Nagy L.G."/>
            <person name="Kovacs G.M."/>
        </authorList>
    </citation>
    <scope>NUCLEOTIDE SEQUENCE [LARGE SCALE GENOMIC DNA]</scope>
    <source>
        <strain evidence="2 3">DSE2036</strain>
    </source>
</reference>
<proteinExistence type="predicted"/>
<protein>
    <submittedName>
        <fullName evidence="2">Uncharacterized protein</fullName>
    </submittedName>
</protein>
<feature type="compositionally biased region" description="Basic and acidic residues" evidence="1">
    <location>
        <begin position="54"/>
        <end position="63"/>
    </location>
</feature>
<dbReference type="EMBL" id="KZ805314">
    <property type="protein sequence ID" value="PVI05406.1"/>
    <property type="molecule type" value="Genomic_DNA"/>
</dbReference>
<name>A0A2V1E4Y7_9PLEO</name>
<gene>
    <name evidence="2" type="ORF">DM02DRAFT_650747</name>
</gene>
<feature type="region of interest" description="Disordered" evidence="1">
    <location>
        <begin position="27"/>
        <end position="83"/>
    </location>
</feature>
<evidence type="ECO:0000256" key="1">
    <source>
        <dbReference type="SAM" id="MobiDB-lite"/>
    </source>
</evidence>
<accession>A0A2V1E4Y7</accession>
<feature type="compositionally biased region" description="Polar residues" evidence="1">
    <location>
        <begin position="178"/>
        <end position="187"/>
    </location>
</feature>